<reference evidence="3 4" key="1">
    <citation type="submission" date="2020-10" db="EMBL/GenBank/DDBJ databases">
        <title>complete genome sequencing of Lysobacter sp. H23M41.</title>
        <authorList>
            <person name="Bae J.-W."/>
            <person name="Lee S.-Y."/>
        </authorList>
    </citation>
    <scope>NUCLEOTIDE SEQUENCE [LARGE SCALE GENOMIC DNA]</scope>
    <source>
        <strain evidence="3 4">H23M41</strain>
    </source>
</reference>
<dbReference type="PANTHER" id="PTHR35535:SF1">
    <property type="entry name" value="HEAT SHOCK PROTEIN HSLJ"/>
    <property type="match status" value="1"/>
</dbReference>
<keyword evidence="4" id="KW-1185">Reference proteome</keyword>
<organism evidence="3 4">
    <name type="scientific">Novilysobacter avium</name>
    <dbReference type="NCBI Taxonomy" id="2781023"/>
    <lineage>
        <taxon>Bacteria</taxon>
        <taxon>Pseudomonadati</taxon>
        <taxon>Pseudomonadota</taxon>
        <taxon>Gammaproteobacteria</taxon>
        <taxon>Lysobacterales</taxon>
        <taxon>Lysobacteraceae</taxon>
        <taxon>Novilysobacter</taxon>
    </lineage>
</organism>
<accession>A0A7S6ZU00</accession>
<feature type="domain" description="DUF4377" evidence="2">
    <location>
        <begin position="184"/>
        <end position="269"/>
    </location>
</feature>
<name>A0A7S6ZU00_9GAMM</name>
<dbReference type="Pfam" id="PF03724">
    <property type="entry name" value="META"/>
    <property type="match status" value="1"/>
</dbReference>
<dbReference type="InterPro" id="IPR038670">
    <property type="entry name" value="HslJ-like_sf"/>
</dbReference>
<dbReference type="Pfam" id="PF14302">
    <property type="entry name" value="DUF4377"/>
    <property type="match status" value="1"/>
</dbReference>
<dbReference type="RefSeq" id="WP_194034083.1">
    <property type="nucleotide sequence ID" value="NZ_CP063657.1"/>
</dbReference>
<evidence type="ECO:0000313" key="4">
    <source>
        <dbReference type="Proteomes" id="UP000593932"/>
    </source>
</evidence>
<sequence>MKFHLLLLPLALAACTAERPATPATDTPVPAAAQKTPAAASMAVDDTTLSRYHWRLAEASDAGGAHIDALFARDVKPVQLDFADNRLSISNTCNLMNGGYRLDDEKLKIDSLQQTLMACADPKLAELDRAIGSRLEGNPRIRLTGSEESPRLQVTTDAGDKLVFAGEPTAASRYGSEGAQVFMEVAAQTVPCSHPLIADKQCLQVRERTYRDDGTVAGEPGEWEPLYQEIEGYTHEAGVRNVLRLKRYKVANPPADGSSVAYVLDMVVESEQVAP</sequence>
<dbReference type="EMBL" id="CP063657">
    <property type="protein sequence ID" value="QOW21515.1"/>
    <property type="molecule type" value="Genomic_DNA"/>
</dbReference>
<dbReference type="InterPro" id="IPR053147">
    <property type="entry name" value="Hsp_HslJ-like"/>
</dbReference>
<dbReference type="PANTHER" id="PTHR35535">
    <property type="entry name" value="HEAT SHOCK PROTEIN HSLJ"/>
    <property type="match status" value="1"/>
</dbReference>
<proteinExistence type="predicted"/>
<dbReference type="Proteomes" id="UP000593932">
    <property type="component" value="Chromosome"/>
</dbReference>
<dbReference type="InterPro" id="IPR005184">
    <property type="entry name" value="DUF306_Meta_HslJ"/>
</dbReference>
<gene>
    <name evidence="3" type="ORF">INQ42_09690</name>
</gene>
<evidence type="ECO:0000313" key="3">
    <source>
        <dbReference type="EMBL" id="QOW21515.1"/>
    </source>
</evidence>
<protein>
    <submittedName>
        <fullName evidence="3">META and DUF4377 domain-containing protein</fullName>
    </submittedName>
</protein>
<evidence type="ECO:0000259" key="2">
    <source>
        <dbReference type="Pfam" id="PF14302"/>
    </source>
</evidence>
<dbReference type="InterPro" id="IPR025485">
    <property type="entry name" value="DUF4377"/>
</dbReference>
<feature type="domain" description="DUF306" evidence="1">
    <location>
        <begin position="72"/>
        <end position="162"/>
    </location>
</feature>
<dbReference type="PROSITE" id="PS51257">
    <property type="entry name" value="PROKAR_LIPOPROTEIN"/>
    <property type="match status" value="1"/>
</dbReference>
<evidence type="ECO:0000259" key="1">
    <source>
        <dbReference type="Pfam" id="PF03724"/>
    </source>
</evidence>
<dbReference type="Gene3D" id="2.40.128.270">
    <property type="match status" value="1"/>
</dbReference>